<evidence type="ECO:0000256" key="4">
    <source>
        <dbReference type="RuleBase" id="RU000481"/>
    </source>
</evidence>
<comment type="similarity">
    <text evidence="4">Belongs to the class-I pyridoxal-phosphate-dependent aminotransferase family.</text>
</comment>
<dbReference type="NCBIfam" id="TIGR03539">
    <property type="entry name" value="DapC_actino"/>
    <property type="match status" value="1"/>
</dbReference>
<dbReference type="GO" id="GO:0008483">
    <property type="term" value="F:transaminase activity"/>
    <property type="evidence" value="ECO:0007669"/>
    <property type="project" value="UniProtKB-KW"/>
</dbReference>
<evidence type="ECO:0000256" key="2">
    <source>
        <dbReference type="ARBA" id="ARBA00022576"/>
    </source>
</evidence>
<dbReference type="CDD" id="cd00609">
    <property type="entry name" value="AAT_like"/>
    <property type="match status" value="1"/>
</dbReference>
<dbReference type="InterPro" id="IPR004839">
    <property type="entry name" value="Aminotransferase_I/II_large"/>
</dbReference>
<gene>
    <name evidence="6" type="ORF">BJ998_002873</name>
</gene>
<sequence length="367" mass="39068">MTGFTTGPALPDFPWDSLADHTATARSHPDGVVDLSVGTPVDPVPELIRDALAAVSDQPGYPTTHGTPELRQAAVEAMARRFGVTGLDPAAVLPTIGSKELVAWLPTLLGVRAGDLVAIPRLAYPTYEVGALLAGAEVARVEGLTELGPRRPALLWLNSPSNPTGRVLPIDHLRKVVDWARERGTIVASDECYLSLTWESDAVSVLDPRVSGGSTEGLLAVHSLSKSSSLAGYRAGFVTGDPALVKRLLEIRKHAGMIVPRPVQSAMTAALRDDQHVTEQRARYEARRKVLREALLGAGFRIDHSEAGLYLWATRDEDAWDTVAWLASLGILVAPGTFYGPAGGKHVRIALTATDERVAAAAARLAA</sequence>
<dbReference type="EC" id="2.6.1.-" evidence="4"/>
<evidence type="ECO:0000256" key="1">
    <source>
        <dbReference type="ARBA" id="ARBA00001933"/>
    </source>
</evidence>
<comment type="cofactor">
    <cofactor evidence="1 4">
        <name>pyridoxal 5'-phosphate</name>
        <dbReference type="ChEBI" id="CHEBI:597326"/>
    </cofactor>
</comment>
<comment type="caution">
    <text evidence="6">The sequence shown here is derived from an EMBL/GenBank/DDBJ whole genome shotgun (WGS) entry which is preliminary data.</text>
</comment>
<dbReference type="Gene3D" id="3.90.1150.10">
    <property type="entry name" value="Aspartate Aminotransferase, domain 1"/>
    <property type="match status" value="1"/>
</dbReference>
<dbReference type="InterPro" id="IPR050881">
    <property type="entry name" value="LL-DAP_aminotransferase"/>
</dbReference>
<evidence type="ECO:0000313" key="7">
    <source>
        <dbReference type="Proteomes" id="UP000585638"/>
    </source>
</evidence>
<name>A0A7W9KFH4_9PSEU</name>
<keyword evidence="2 4" id="KW-0032">Aminotransferase</keyword>
<reference evidence="6 7" key="1">
    <citation type="submission" date="2020-08" db="EMBL/GenBank/DDBJ databases">
        <title>Sequencing the genomes of 1000 actinobacteria strains.</title>
        <authorList>
            <person name="Klenk H.-P."/>
        </authorList>
    </citation>
    <scope>NUCLEOTIDE SEQUENCE [LARGE SCALE GENOMIC DNA]</scope>
    <source>
        <strain evidence="6 7">DSM 43851</strain>
    </source>
</reference>
<dbReference type="RefSeq" id="WP_312890105.1">
    <property type="nucleotide sequence ID" value="NZ_BAAAWY010000095.1"/>
</dbReference>
<dbReference type="InterPro" id="IPR015421">
    <property type="entry name" value="PyrdxlP-dep_Trfase_major"/>
</dbReference>
<dbReference type="InterPro" id="IPR004838">
    <property type="entry name" value="NHTrfase_class1_PyrdxlP-BS"/>
</dbReference>
<dbReference type="InterPro" id="IPR015422">
    <property type="entry name" value="PyrdxlP-dep_Trfase_small"/>
</dbReference>
<protein>
    <recommendedName>
        <fullName evidence="4">Aminotransferase</fullName>
        <ecNumber evidence="4">2.6.1.-</ecNumber>
    </recommendedName>
</protein>
<evidence type="ECO:0000256" key="3">
    <source>
        <dbReference type="ARBA" id="ARBA00022679"/>
    </source>
</evidence>
<dbReference type="InterPro" id="IPR019880">
    <property type="entry name" value="OxyQ"/>
</dbReference>
<dbReference type="PROSITE" id="PS00105">
    <property type="entry name" value="AA_TRANSFER_CLASS_1"/>
    <property type="match status" value="1"/>
</dbReference>
<accession>A0A7W9KFH4</accession>
<dbReference type="Pfam" id="PF00155">
    <property type="entry name" value="Aminotran_1_2"/>
    <property type="match status" value="1"/>
</dbReference>
<dbReference type="InterPro" id="IPR015424">
    <property type="entry name" value="PyrdxlP-dep_Trfase"/>
</dbReference>
<evidence type="ECO:0000313" key="6">
    <source>
        <dbReference type="EMBL" id="MBB5891677.1"/>
    </source>
</evidence>
<keyword evidence="7" id="KW-1185">Reference proteome</keyword>
<proteinExistence type="inferred from homology"/>
<evidence type="ECO:0000259" key="5">
    <source>
        <dbReference type="Pfam" id="PF00155"/>
    </source>
</evidence>
<dbReference type="GO" id="GO:0030170">
    <property type="term" value="F:pyridoxal phosphate binding"/>
    <property type="evidence" value="ECO:0007669"/>
    <property type="project" value="InterPro"/>
</dbReference>
<dbReference type="AlphaFoldDB" id="A0A7W9KFH4"/>
<feature type="domain" description="Aminotransferase class I/classII large" evidence="5">
    <location>
        <begin position="32"/>
        <end position="365"/>
    </location>
</feature>
<dbReference type="SUPFAM" id="SSF53383">
    <property type="entry name" value="PLP-dependent transferases"/>
    <property type="match status" value="1"/>
</dbReference>
<dbReference type="EMBL" id="JACHIR010000001">
    <property type="protein sequence ID" value="MBB5891677.1"/>
    <property type="molecule type" value="Genomic_DNA"/>
</dbReference>
<organism evidence="6 7">
    <name type="scientific">Kutzneria kofuensis</name>
    <dbReference type="NCBI Taxonomy" id="103725"/>
    <lineage>
        <taxon>Bacteria</taxon>
        <taxon>Bacillati</taxon>
        <taxon>Actinomycetota</taxon>
        <taxon>Actinomycetes</taxon>
        <taxon>Pseudonocardiales</taxon>
        <taxon>Pseudonocardiaceae</taxon>
        <taxon>Kutzneria</taxon>
    </lineage>
</organism>
<dbReference type="Proteomes" id="UP000585638">
    <property type="component" value="Unassembled WGS sequence"/>
</dbReference>
<dbReference type="Gene3D" id="3.40.640.10">
    <property type="entry name" value="Type I PLP-dependent aspartate aminotransferase-like (Major domain)"/>
    <property type="match status" value="1"/>
</dbReference>
<dbReference type="PANTHER" id="PTHR42832:SF3">
    <property type="entry name" value="L-GLUTAMINE--4-(METHYLSULFANYL)-2-OXOBUTANOATE AMINOTRANSFERASE"/>
    <property type="match status" value="1"/>
</dbReference>
<dbReference type="PANTHER" id="PTHR42832">
    <property type="entry name" value="AMINO ACID AMINOTRANSFERASE"/>
    <property type="match status" value="1"/>
</dbReference>
<keyword evidence="3 4" id="KW-0808">Transferase</keyword>